<accession>A0A1M6PCV0</accession>
<evidence type="ECO:0000313" key="1">
    <source>
        <dbReference type="EMBL" id="SHK05775.1"/>
    </source>
</evidence>
<name>A0A1M6PCV0_9FIRM</name>
<evidence type="ECO:0000313" key="2">
    <source>
        <dbReference type="Proteomes" id="UP000183997"/>
    </source>
</evidence>
<protein>
    <submittedName>
        <fullName evidence="1">Uncharacterized protein</fullName>
    </submittedName>
</protein>
<keyword evidence="2" id="KW-1185">Reference proteome</keyword>
<dbReference type="AlphaFoldDB" id="A0A1M6PCV0"/>
<dbReference type="Proteomes" id="UP000183997">
    <property type="component" value="Unassembled WGS sequence"/>
</dbReference>
<gene>
    <name evidence="1" type="ORF">SAMN02745123_00506</name>
</gene>
<proteinExistence type="predicted"/>
<sequence length="57" mass="6697">MQNYQPCPGVDLLLVNSSHEKVQVLYNSNPYSYQMPKIGLRPPFYCNPRCEQYYPVI</sequence>
<organism evidence="1 2">
    <name type="scientific">Desulforamulus aeronauticus DSM 10349</name>
    <dbReference type="NCBI Taxonomy" id="1121421"/>
    <lineage>
        <taxon>Bacteria</taxon>
        <taxon>Bacillati</taxon>
        <taxon>Bacillota</taxon>
        <taxon>Clostridia</taxon>
        <taxon>Eubacteriales</taxon>
        <taxon>Peptococcaceae</taxon>
        <taxon>Desulforamulus</taxon>
    </lineage>
</organism>
<dbReference type="EMBL" id="FRAR01000006">
    <property type="protein sequence ID" value="SHK05775.1"/>
    <property type="molecule type" value="Genomic_DNA"/>
</dbReference>
<reference evidence="2" key="1">
    <citation type="submission" date="2016-11" db="EMBL/GenBank/DDBJ databases">
        <authorList>
            <person name="Varghese N."/>
            <person name="Submissions S."/>
        </authorList>
    </citation>
    <scope>NUCLEOTIDE SEQUENCE [LARGE SCALE GENOMIC DNA]</scope>
    <source>
        <strain evidence="2">DSM 10349</strain>
    </source>
</reference>